<dbReference type="EMBL" id="JARVKF010000021">
    <property type="protein sequence ID" value="KAK9425307.1"/>
    <property type="molecule type" value="Genomic_DNA"/>
</dbReference>
<evidence type="ECO:0000259" key="2">
    <source>
        <dbReference type="Pfam" id="PF26013"/>
    </source>
</evidence>
<organism evidence="3 4">
    <name type="scientific">Seiridium unicorne</name>
    <dbReference type="NCBI Taxonomy" id="138068"/>
    <lineage>
        <taxon>Eukaryota</taxon>
        <taxon>Fungi</taxon>
        <taxon>Dikarya</taxon>
        <taxon>Ascomycota</taxon>
        <taxon>Pezizomycotina</taxon>
        <taxon>Sordariomycetes</taxon>
        <taxon>Xylariomycetidae</taxon>
        <taxon>Amphisphaeriales</taxon>
        <taxon>Sporocadaceae</taxon>
        <taxon>Seiridium</taxon>
    </lineage>
</organism>
<dbReference type="Proteomes" id="UP001408356">
    <property type="component" value="Unassembled WGS sequence"/>
</dbReference>
<gene>
    <name evidence="3" type="ORF">SUNI508_13179</name>
</gene>
<dbReference type="PANTHER" id="PTHR39601">
    <property type="entry name" value="CHORIOGENIN HMINOR"/>
    <property type="match status" value="1"/>
</dbReference>
<feature type="compositionally biased region" description="Basic and acidic residues" evidence="1">
    <location>
        <begin position="11"/>
        <end position="22"/>
    </location>
</feature>
<dbReference type="InterPro" id="IPR058317">
    <property type="entry name" value="DUF8004"/>
</dbReference>
<protein>
    <recommendedName>
        <fullName evidence="2">DUF8004 domain-containing protein</fullName>
    </recommendedName>
</protein>
<dbReference type="PANTHER" id="PTHR39601:SF2">
    <property type="entry name" value="CHORIOGENIN HMINOR"/>
    <property type="match status" value="1"/>
</dbReference>
<keyword evidence="4" id="KW-1185">Reference proteome</keyword>
<feature type="region of interest" description="Disordered" evidence="1">
    <location>
        <begin position="644"/>
        <end position="679"/>
    </location>
</feature>
<evidence type="ECO:0000256" key="1">
    <source>
        <dbReference type="SAM" id="MobiDB-lite"/>
    </source>
</evidence>
<comment type="caution">
    <text evidence="3">The sequence shown here is derived from an EMBL/GenBank/DDBJ whole genome shotgun (WGS) entry which is preliminary data.</text>
</comment>
<accession>A0ABR2VEH7</accession>
<dbReference type="Pfam" id="PF26013">
    <property type="entry name" value="DUF8004"/>
    <property type="match status" value="1"/>
</dbReference>
<proteinExistence type="predicted"/>
<feature type="region of interest" description="Disordered" evidence="1">
    <location>
        <begin position="50"/>
        <end position="111"/>
    </location>
</feature>
<evidence type="ECO:0000313" key="3">
    <source>
        <dbReference type="EMBL" id="KAK9425307.1"/>
    </source>
</evidence>
<sequence>MSGRSAYVRKKITETKSSEKKPVSAGRGGFNSPDLGIARVSDYIDESMMNYPPAPGTGYGTSNGRFLKFSESHQPEMSHAGPPTAISTYSSGSQSGGSEAGRRDGAAFHQGPMDNFAYARVRRPTIKTEDVSGIERSGFRSAIDKKSDDIRKGLGKAFGFGKKSKKDADSEPRTQSAAGMAYMRAYDGHEDDDVPPVPNMVHSPLSGWESNNALPPPTRKLPPIPAAALSPTIKRWVGAGRPVQKWNKLSKDPELWDPNGDVLVYLARRDQSPRPNASFRLSSHIIEATESRFLIQLMREGSTEDELHLPPSPSGVTPGFSRNTLSPQYGFSHYGGGHPTPPTSESASVAEVDGQISYEMYFPTPPELTKSEAHRHVITTRNIFALLYHASLVGISLYQALTDLHTRLEKYMPPDADNIGTILNYLSARSIEDCRNDPETAVSLLGWAESQPIRWEEGWREAFLHAVGMYARLEKCADFKHVTPITRALLERACLETQLRVQAAEERLTGFSYGDIWPPGGPIANSPAKAAADRLQKFFISHFTTDFGEWPPPPSDERSPDGEETWLTRTVARKLQKDFGALYDYLVNRDITWDESETRSSRKWMMVSESGNKAFDSDTADLPMTDLLIEWDIRSKLPHIPHPYPLVPDSIPPVNPSTSSRDRAKKSDKDKNKGSEDRVLERRVQLAYTEATNIYILGSDFTQSDLIDSFVKFEKSDHVGSVDPMAARRGRWVLIYGILQTLATVSVDAPNVRYKDDVVYHLSPRLKGTKVPPWKGIANPTAEASHELSHCWMAPRTWNAAQDSEAFDEVSPITKMMRAQGHNFPPPPSARSFTSGWHTPARSARSSAWGGSSAMSTVSDDARSVRTAATSVYRARSRDGTKSKKSHGTPTSATGGSDWPVRSQSIRQPRSGDVATMASRPLPPLTINSSVTGDGGFLDLDESPQHAQGKRAESRSRPRRERESIMTPIIRDFDELDVIDDHAP</sequence>
<feature type="region of interest" description="Disordered" evidence="1">
    <location>
        <begin position="1"/>
        <end position="36"/>
    </location>
</feature>
<feature type="domain" description="DUF8004" evidence="2">
    <location>
        <begin position="421"/>
        <end position="512"/>
    </location>
</feature>
<feature type="compositionally biased region" description="Basic and acidic residues" evidence="1">
    <location>
        <begin position="660"/>
        <end position="679"/>
    </location>
</feature>
<evidence type="ECO:0000313" key="4">
    <source>
        <dbReference type="Proteomes" id="UP001408356"/>
    </source>
</evidence>
<feature type="compositionally biased region" description="Low complexity" evidence="1">
    <location>
        <begin position="841"/>
        <end position="856"/>
    </location>
</feature>
<name>A0ABR2VEH7_9PEZI</name>
<feature type="compositionally biased region" description="Pro residues" evidence="1">
    <location>
        <begin position="644"/>
        <end position="655"/>
    </location>
</feature>
<feature type="compositionally biased region" description="Basic and acidic residues" evidence="1">
    <location>
        <begin position="950"/>
        <end position="964"/>
    </location>
</feature>
<reference evidence="3 4" key="1">
    <citation type="journal article" date="2024" name="J. Plant Pathol.">
        <title>Sequence and assembly of the genome of Seiridium unicorne, isolate CBS 538.82, causal agent of cypress canker disease.</title>
        <authorList>
            <person name="Scali E."/>
            <person name="Rocca G.D."/>
            <person name="Danti R."/>
            <person name="Garbelotto M."/>
            <person name="Barberini S."/>
            <person name="Baroncelli R."/>
            <person name="Emiliani G."/>
        </authorList>
    </citation>
    <scope>NUCLEOTIDE SEQUENCE [LARGE SCALE GENOMIC DNA]</scope>
    <source>
        <strain evidence="3 4">BM-138-508</strain>
    </source>
</reference>
<feature type="region of interest" description="Disordered" evidence="1">
    <location>
        <begin position="818"/>
        <end position="968"/>
    </location>
</feature>
<feature type="region of interest" description="Disordered" evidence="1">
    <location>
        <begin position="303"/>
        <end position="322"/>
    </location>
</feature>